<dbReference type="CDD" id="cd16913">
    <property type="entry name" value="YkuD_like"/>
    <property type="match status" value="1"/>
</dbReference>
<dbReference type="Gene3D" id="2.40.440.10">
    <property type="entry name" value="L,D-transpeptidase catalytic domain-like"/>
    <property type="match status" value="1"/>
</dbReference>
<dbReference type="RefSeq" id="WP_310306495.1">
    <property type="nucleotide sequence ID" value="NZ_BAAAXB010000001.1"/>
</dbReference>
<dbReference type="PANTHER" id="PTHR30582:SF30">
    <property type="entry name" value="BLR4375 PROTEIN"/>
    <property type="match status" value="1"/>
</dbReference>
<proteinExistence type="predicted"/>
<evidence type="ECO:0000256" key="8">
    <source>
        <dbReference type="SAM" id="Phobius"/>
    </source>
</evidence>
<feature type="domain" description="L,D-TPase catalytic" evidence="9">
    <location>
        <begin position="189"/>
        <end position="313"/>
    </location>
</feature>
<keyword evidence="3 6" id="KW-0133">Cell shape</keyword>
<keyword evidence="11" id="KW-1185">Reference proteome</keyword>
<dbReference type="InterPro" id="IPR050979">
    <property type="entry name" value="LD-transpeptidase"/>
</dbReference>
<keyword evidence="8" id="KW-1133">Transmembrane helix</keyword>
<keyword evidence="2" id="KW-0808">Transferase</keyword>
<evidence type="ECO:0000256" key="2">
    <source>
        <dbReference type="ARBA" id="ARBA00022679"/>
    </source>
</evidence>
<evidence type="ECO:0000256" key="3">
    <source>
        <dbReference type="ARBA" id="ARBA00022960"/>
    </source>
</evidence>
<sequence>MRHGRTTDPADTAACRSRAIALCGFALSVLTVATFAFTAVEDRGHGQSVPGPSTGRQAEQAAEAAGGDEVSPTPLPVSEERLALLPQADTFTEVVGAPRDPAPEQAANGMVAHPTRTIAAYSSPGGEPVAAVPSTQPLGIEPARTRVDTWLPVLERRPGWLLVALPSRPNNSVAWLHLGPETTLATISYLITVDRATFTMALHRNGREIGRWKVGIGAANSVTPAGRTFVIAVLHDPVATYTPVLLALGSHSDTYTTYGGGPGTVGVHGWPDPTVLGTAGSDGCIRVPADALHALTTTYNGSPIPAGTPVIIR</sequence>
<gene>
    <name evidence="10" type="ORF">J2S66_002010</name>
</gene>
<evidence type="ECO:0000256" key="1">
    <source>
        <dbReference type="ARBA" id="ARBA00004752"/>
    </source>
</evidence>
<evidence type="ECO:0000256" key="7">
    <source>
        <dbReference type="SAM" id="MobiDB-lite"/>
    </source>
</evidence>
<feature type="compositionally biased region" description="Low complexity" evidence="7">
    <location>
        <begin position="57"/>
        <end position="67"/>
    </location>
</feature>
<feature type="transmembrane region" description="Helical" evidence="8">
    <location>
        <begin position="20"/>
        <end position="40"/>
    </location>
</feature>
<dbReference type="Proteomes" id="UP001268819">
    <property type="component" value="Unassembled WGS sequence"/>
</dbReference>
<organism evidence="10 11">
    <name type="scientific">Saccharothrix longispora</name>
    <dbReference type="NCBI Taxonomy" id="33920"/>
    <lineage>
        <taxon>Bacteria</taxon>
        <taxon>Bacillati</taxon>
        <taxon>Actinomycetota</taxon>
        <taxon>Actinomycetes</taxon>
        <taxon>Pseudonocardiales</taxon>
        <taxon>Pseudonocardiaceae</taxon>
        <taxon>Saccharothrix</taxon>
    </lineage>
</organism>
<feature type="active site" description="Proton donor/acceptor" evidence="6">
    <location>
        <position position="268"/>
    </location>
</feature>
<accession>A0ABU1PSK3</accession>
<protein>
    <recommendedName>
        <fullName evidence="9">L,D-TPase catalytic domain-containing protein</fullName>
    </recommendedName>
</protein>
<evidence type="ECO:0000313" key="10">
    <source>
        <dbReference type="EMBL" id="MDR6593626.1"/>
    </source>
</evidence>
<keyword evidence="5 6" id="KW-0961">Cell wall biogenesis/degradation</keyword>
<keyword evidence="8" id="KW-0812">Transmembrane</keyword>
<dbReference type="InterPro" id="IPR005490">
    <property type="entry name" value="LD_TPept_cat_dom"/>
</dbReference>
<evidence type="ECO:0000259" key="9">
    <source>
        <dbReference type="PROSITE" id="PS52029"/>
    </source>
</evidence>
<evidence type="ECO:0000256" key="4">
    <source>
        <dbReference type="ARBA" id="ARBA00022984"/>
    </source>
</evidence>
<evidence type="ECO:0000256" key="5">
    <source>
        <dbReference type="ARBA" id="ARBA00023316"/>
    </source>
</evidence>
<dbReference type="PROSITE" id="PS52029">
    <property type="entry name" value="LD_TPASE"/>
    <property type="match status" value="1"/>
</dbReference>
<evidence type="ECO:0000256" key="6">
    <source>
        <dbReference type="PROSITE-ProRule" id="PRU01373"/>
    </source>
</evidence>
<evidence type="ECO:0000313" key="11">
    <source>
        <dbReference type="Proteomes" id="UP001268819"/>
    </source>
</evidence>
<dbReference type="InterPro" id="IPR038063">
    <property type="entry name" value="Transpep_catalytic_dom"/>
</dbReference>
<keyword evidence="8" id="KW-0472">Membrane</keyword>
<feature type="region of interest" description="Disordered" evidence="7">
    <location>
        <begin position="44"/>
        <end position="75"/>
    </location>
</feature>
<dbReference type="PANTHER" id="PTHR30582">
    <property type="entry name" value="L,D-TRANSPEPTIDASE"/>
    <property type="match status" value="1"/>
</dbReference>
<dbReference type="SUPFAM" id="SSF141523">
    <property type="entry name" value="L,D-transpeptidase catalytic domain-like"/>
    <property type="match status" value="1"/>
</dbReference>
<dbReference type="Pfam" id="PF03734">
    <property type="entry name" value="YkuD"/>
    <property type="match status" value="1"/>
</dbReference>
<reference evidence="10 11" key="1">
    <citation type="submission" date="2023-07" db="EMBL/GenBank/DDBJ databases">
        <title>Sequencing the genomes of 1000 actinobacteria strains.</title>
        <authorList>
            <person name="Klenk H.-P."/>
        </authorList>
    </citation>
    <scope>NUCLEOTIDE SEQUENCE [LARGE SCALE GENOMIC DNA]</scope>
    <source>
        <strain evidence="10 11">DSM 43749</strain>
    </source>
</reference>
<dbReference type="EMBL" id="JAVDSG010000001">
    <property type="protein sequence ID" value="MDR6593626.1"/>
    <property type="molecule type" value="Genomic_DNA"/>
</dbReference>
<feature type="active site" description="Nucleophile" evidence="6">
    <location>
        <position position="284"/>
    </location>
</feature>
<comment type="caution">
    <text evidence="10">The sequence shown here is derived from an EMBL/GenBank/DDBJ whole genome shotgun (WGS) entry which is preliminary data.</text>
</comment>
<name>A0ABU1PSK3_9PSEU</name>
<comment type="pathway">
    <text evidence="1 6">Cell wall biogenesis; peptidoglycan biosynthesis.</text>
</comment>
<keyword evidence="4 6" id="KW-0573">Peptidoglycan synthesis</keyword>